<organism evidence="3 4">
    <name type="scientific">Lactuca saligna</name>
    <name type="common">Willowleaf lettuce</name>
    <dbReference type="NCBI Taxonomy" id="75948"/>
    <lineage>
        <taxon>Eukaryota</taxon>
        <taxon>Viridiplantae</taxon>
        <taxon>Streptophyta</taxon>
        <taxon>Embryophyta</taxon>
        <taxon>Tracheophyta</taxon>
        <taxon>Spermatophyta</taxon>
        <taxon>Magnoliopsida</taxon>
        <taxon>eudicotyledons</taxon>
        <taxon>Gunneridae</taxon>
        <taxon>Pentapetalae</taxon>
        <taxon>asterids</taxon>
        <taxon>campanulids</taxon>
        <taxon>Asterales</taxon>
        <taxon>Asteraceae</taxon>
        <taxon>Cichorioideae</taxon>
        <taxon>Cichorieae</taxon>
        <taxon>Lactucinae</taxon>
        <taxon>Lactuca</taxon>
    </lineage>
</organism>
<keyword evidence="2" id="KW-1133">Transmembrane helix</keyword>
<dbReference type="AlphaFoldDB" id="A0AA35VJ92"/>
<evidence type="ECO:0000256" key="2">
    <source>
        <dbReference type="SAM" id="Phobius"/>
    </source>
</evidence>
<evidence type="ECO:0000256" key="1">
    <source>
        <dbReference type="SAM" id="MobiDB-lite"/>
    </source>
</evidence>
<gene>
    <name evidence="3" type="ORF">LSALG_LOCUS7760</name>
</gene>
<dbReference type="Proteomes" id="UP001177003">
    <property type="component" value="Chromosome 1"/>
</dbReference>
<reference evidence="3" key="1">
    <citation type="submission" date="2023-04" db="EMBL/GenBank/DDBJ databases">
        <authorList>
            <person name="Vijverberg K."/>
            <person name="Xiong W."/>
            <person name="Schranz E."/>
        </authorList>
    </citation>
    <scope>NUCLEOTIDE SEQUENCE</scope>
</reference>
<keyword evidence="4" id="KW-1185">Reference proteome</keyword>
<proteinExistence type="predicted"/>
<keyword evidence="2" id="KW-0812">Transmembrane</keyword>
<sequence length="147" mass="16086">MVMKKDGNAGTATVKGYSIGDIQPNVSGSKEVIVQIGIGGMLAIGIIKRTREFVAANNKSFIVDKQGHNGKKSVDYGKKEEKGKKGSQKENNFGNTVNRFAERFYSYVVAILVLLGSQLMVNGSMPPVLRTQKHGVEEWNSLKKVRV</sequence>
<name>A0AA35VJ92_LACSI</name>
<accession>A0AA35VJ92</accession>
<keyword evidence="2" id="KW-0472">Membrane</keyword>
<feature type="transmembrane region" description="Helical" evidence="2">
    <location>
        <begin position="104"/>
        <end position="121"/>
    </location>
</feature>
<evidence type="ECO:0000313" key="4">
    <source>
        <dbReference type="Proteomes" id="UP001177003"/>
    </source>
</evidence>
<protein>
    <submittedName>
        <fullName evidence="3">Uncharacterized protein</fullName>
    </submittedName>
</protein>
<feature type="region of interest" description="Disordered" evidence="1">
    <location>
        <begin position="66"/>
        <end position="90"/>
    </location>
</feature>
<feature type="compositionally biased region" description="Basic and acidic residues" evidence="1">
    <location>
        <begin position="72"/>
        <end position="88"/>
    </location>
</feature>
<dbReference type="EMBL" id="OX465077">
    <property type="protein sequence ID" value="CAI9267265.1"/>
    <property type="molecule type" value="Genomic_DNA"/>
</dbReference>
<evidence type="ECO:0000313" key="3">
    <source>
        <dbReference type="EMBL" id="CAI9267265.1"/>
    </source>
</evidence>